<proteinExistence type="inferred from homology"/>
<dbReference type="PANTHER" id="PTHR15367">
    <property type="entry name" value="DNA-DIRECTED RNA POLYMERASE III"/>
    <property type="match status" value="1"/>
</dbReference>
<evidence type="ECO:0000313" key="7">
    <source>
        <dbReference type="Proteomes" id="UP000044602"/>
    </source>
</evidence>
<dbReference type="PIRSF" id="PIRSF000777">
    <property type="entry name" value="RNA_polIII_C31"/>
    <property type="match status" value="1"/>
</dbReference>
<comment type="similarity">
    <text evidence="2 4">Belongs to the eukaryotic RPC7 RNA polymerase subunit family.</text>
</comment>
<sequence>MSRGGGRGGGRGGRGGRRGGGGPQLPWEGEDVDARPSELFPAYSVPEAKPLTSQETRSVSAFLLLRHQIHDGPLYTTRKLYTAADSAFSSSHKHYGQAQLNAKYAAGGGGARTKANQDPFTAVPTYAQRFLRAERTLPDFGARPYCPEFVPKELHATFEGADGPGGGAAGGGRKRKRGFQLSSIRALPTAEDVFGITLPEDEWDEEAGGEDAAKRRLEALSRMGREPEGEEAEMGEDDEAEEEEEQDEEYDDEDAGDYNAEEYFENGDDMDDDGGDDDQGGDAY</sequence>
<evidence type="ECO:0000256" key="2">
    <source>
        <dbReference type="ARBA" id="ARBA00008352"/>
    </source>
</evidence>
<feature type="compositionally biased region" description="Basic and acidic residues" evidence="5">
    <location>
        <begin position="211"/>
        <end position="227"/>
    </location>
</feature>
<evidence type="ECO:0000256" key="4">
    <source>
        <dbReference type="PIRNR" id="PIRNR000777"/>
    </source>
</evidence>
<evidence type="ECO:0000256" key="1">
    <source>
        <dbReference type="ARBA" id="ARBA00004123"/>
    </source>
</evidence>
<dbReference type="Proteomes" id="UP000044602">
    <property type="component" value="Unassembled WGS sequence"/>
</dbReference>
<name>A0A0G4KFH0_VERLO</name>
<dbReference type="PANTHER" id="PTHR15367:SF2">
    <property type="entry name" value="DNA-DIRECTED RNA POLYMERASE III SUBUNIT"/>
    <property type="match status" value="1"/>
</dbReference>
<gene>
    <name evidence="6" type="ORF">BN1708_009269</name>
</gene>
<protein>
    <recommendedName>
        <fullName evidence="4">DNA-directed RNA polymerase III subunit</fullName>
    </recommendedName>
</protein>
<feature type="compositionally biased region" description="Acidic residues" evidence="5">
    <location>
        <begin position="200"/>
        <end position="209"/>
    </location>
</feature>
<evidence type="ECO:0000256" key="3">
    <source>
        <dbReference type="ARBA" id="ARBA00023242"/>
    </source>
</evidence>
<comment type="subcellular location">
    <subcellularLocation>
        <location evidence="1 4">Nucleus</location>
    </subcellularLocation>
</comment>
<keyword evidence="7" id="KW-1185">Reference proteome</keyword>
<dbReference type="EMBL" id="CVQH01000669">
    <property type="protein sequence ID" value="CRJ88472.1"/>
    <property type="molecule type" value="Genomic_DNA"/>
</dbReference>
<evidence type="ECO:0000256" key="5">
    <source>
        <dbReference type="SAM" id="MobiDB-lite"/>
    </source>
</evidence>
<dbReference type="Pfam" id="PF11705">
    <property type="entry name" value="RNA_pol_3_Rpc31"/>
    <property type="match status" value="1"/>
</dbReference>
<feature type="compositionally biased region" description="Acidic residues" evidence="5">
    <location>
        <begin position="228"/>
        <end position="284"/>
    </location>
</feature>
<comment type="subunit">
    <text evidence="4">Component of the RNA polymerase III (Pol III) complex.</text>
</comment>
<feature type="compositionally biased region" description="Gly residues" evidence="5">
    <location>
        <begin position="1"/>
        <end position="23"/>
    </location>
</feature>
<organism evidence="6 7">
    <name type="scientific">Verticillium longisporum</name>
    <name type="common">Verticillium dahliae var. longisporum</name>
    <dbReference type="NCBI Taxonomy" id="100787"/>
    <lineage>
        <taxon>Eukaryota</taxon>
        <taxon>Fungi</taxon>
        <taxon>Dikarya</taxon>
        <taxon>Ascomycota</taxon>
        <taxon>Pezizomycotina</taxon>
        <taxon>Sordariomycetes</taxon>
        <taxon>Hypocreomycetidae</taxon>
        <taxon>Glomerellales</taxon>
        <taxon>Plectosphaerellaceae</taxon>
        <taxon>Verticillium</taxon>
    </lineage>
</organism>
<feature type="region of interest" description="Disordered" evidence="5">
    <location>
        <begin position="200"/>
        <end position="284"/>
    </location>
</feature>
<dbReference type="GO" id="GO:0006383">
    <property type="term" value="P:transcription by RNA polymerase III"/>
    <property type="evidence" value="ECO:0007669"/>
    <property type="project" value="UniProtKB-UniRule"/>
</dbReference>
<evidence type="ECO:0000313" key="6">
    <source>
        <dbReference type="EMBL" id="CRJ88472.1"/>
    </source>
</evidence>
<dbReference type="STRING" id="100787.A0A0G4KFH0"/>
<comment type="function">
    <text evidence="4">DNA-dependent RNA polymerase catalyzes the transcription of DNA into RNA using the four ribonucleoside triphosphates as substrates. Specific peripheric component of RNA polymerase III which synthesizes small RNAs, such as 5S rRNA and tRNAs.</text>
</comment>
<feature type="region of interest" description="Disordered" evidence="5">
    <location>
        <begin position="1"/>
        <end position="33"/>
    </location>
</feature>
<accession>A0A0G4KFH0</accession>
<keyword evidence="3 4" id="KW-0539">Nucleus</keyword>
<dbReference type="GO" id="GO:0005666">
    <property type="term" value="C:RNA polymerase III complex"/>
    <property type="evidence" value="ECO:0007669"/>
    <property type="project" value="UniProtKB-UniRule"/>
</dbReference>
<dbReference type="InterPro" id="IPR024661">
    <property type="entry name" value="RNA_pol_III_Rpc31"/>
</dbReference>
<reference evidence="6 7" key="1">
    <citation type="submission" date="2015-05" db="EMBL/GenBank/DDBJ databases">
        <authorList>
            <person name="Wang D.B."/>
            <person name="Wang M."/>
        </authorList>
    </citation>
    <scope>NUCLEOTIDE SEQUENCE [LARGE SCALE GENOMIC DNA]</scope>
    <source>
        <strain evidence="6">VL1</strain>
    </source>
</reference>
<dbReference type="AlphaFoldDB" id="A0A0G4KFH0"/>